<dbReference type="Proteomes" id="UP000494040">
    <property type="component" value="Unassembled WGS sequence"/>
</dbReference>
<dbReference type="KEGG" id="clec:106664707"/>
<comment type="similarity">
    <text evidence="1">Belongs to the CFAP97 family.</text>
</comment>
<evidence type="ECO:0000313" key="2">
    <source>
        <dbReference type="EnsemblMetazoa" id="XP_014246136.1"/>
    </source>
</evidence>
<name>A0A8I6RIS2_CIMLE</name>
<dbReference type="AlphaFoldDB" id="A0A8I6RIS2"/>
<keyword evidence="3" id="KW-1185">Reference proteome</keyword>
<accession>A0A8I6RIS2</accession>
<dbReference type="GO" id="GO:0007283">
    <property type="term" value="P:spermatogenesis"/>
    <property type="evidence" value="ECO:0007669"/>
    <property type="project" value="TreeGrafter"/>
</dbReference>
<dbReference type="OrthoDB" id="515313at2759"/>
<proteinExistence type="inferred from homology"/>
<evidence type="ECO:0000256" key="1">
    <source>
        <dbReference type="ARBA" id="ARBA00008315"/>
    </source>
</evidence>
<dbReference type="EnsemblMetazoa" id="XM_014390650.2">
    <property type="protein sequence ID" value="XP_014246136.1"/>
    <property type="gene ID" value="LOC106664707"/>
</dbReference>
<reference evidence="2" key="1">
    <citation type="submission" date="2022-01" db="UniProtKB">
        <authorList>
            <consortium name="EnsemblMetazoa"/>
        </authorList>
    </citation>
    <scope>IDENTIFICATION</scope>
</reference>
<dbReference type="PANTHER" id="PTHR23035">
    <property type="entry name" value="CILIA- AND FLAGELLA-ASSOCIATED PROTEIN 97-RELATED"/>
    <property type="match status" value="1"/>
</dbReference>
<dbReference type="InterPro" id="IPR029488">
    <property type="entry name" value="Hmw/CFAP97"/>
</dbReference>
<protein>
    <submittedName>
        <fullName evidence="2">Uncharacterized protein</fullName>
    </submittedName>
</protein>
<dbReference type="PANTHER" id="PTHR23035:SF1">
    <property type="entry name" value="CILIA- AND FLAGELLA-ASSOCIATED PROTEIN 97"/>
    <property type="match status" value="1"/>
</dbReference>
<dbReference type="RefSeq" id="XP_014246136.1">
    <property type="nucleotide sequence ID" value="XM_014390650.2"/>
</dbReference>
<dbReference type="InterPro" id="IPR038791">
    <property type="entry name" value="Cfap97/Hemingway"/>
</dbReference>
<sequence>MSRHYEVTSAYFREINDESNAFPDIEFRCVETSFTSSSTSSYIEESSSNLTMVTPRSLSESSLVLENLELSDENDKCTSHFKPSYKLFQDLFNDLNINGKQRPQTNKSAKRANMSFTNEQARRIKRENEILLKKIMSSSKSTQCKAQNRTKHLICSAEVNRKRHQERITRENLILLRKIQEAKPFQSMKKTPKTSF</sequence>
<evidence type="ECO:0000313" key="3">
    <source>
        <dbReference type="Proteomes" id="UP000494040"/>
    </source>
</evidence>
<organism evidence="2 3">
    <name type="scientific">Cimex lectularius</name>
    <name type="common">Bed bug</name>
    <name type="synonym">Acanthia lectularia</name>
    <dbReference type="NCBI Taxonomy" id="79782"/>
    <lineage>
        <taxon>Eukaryota</taxon>
        <taxon>Metazoa</taxon>
        <taxon>Ecdysozoa</taxon>
        <taxon>Arthropoda</taxon>
        <taxon>Hexapoda</taxon>
        <taxon>Insecta</taxon>
        <taxon>Pterygota</taxon>
        <taxon>Neoptera</taxon>
        <taxon>Paraneoptera</taxon>
        <taxon>Hemiptera</taxon>
        <taxon>Heteroptera</taxon>
        <taxon>Panheteroptera</taxon>
        <taxon>Cimicomorpha</taxon>
        <taxon>Cimicidae</taxon>
        <taxon>Cimex</taxon>
    </lineage>
</organism>
<dbReference type="GeneID" id="106664707"/>
<dbReference type="Pfam" id="PF13879">
    <property type="entry name" value="Hmw_CFAP97"/>
    <property type="match status" value="1"/>
</dbReference>